<evidence type="ECO:0000259" key="2">
    <source>
        <dbReference type="SMART" id="SM00635"/>
    </source>
</evidence>
<proteinExistence type="predicted"/>
<feature type="signal peptide" evidence="1">
    <location>
        <begin position="1"/>
        <end position="19"/>
    </location>
</feature>
<sequence length="1389" mass="142373">MNKKMKKVAIALLATNVIASTVLTALPPVQTHAAENKLMSTVNASQDNLINTVRDGDTKITGKVPGGAQLVEVALWEHGDDPEYPIKSLKRYAARVQSDANGNYSITTGDLIPEPASGTYPSSSFKIALRAYPYSVKITTGNSLTAETSIQQSKNTANTGYINPVKVGDTEITGHLDNRPSQPIIFREVATWTFGTTTPTPQRLAYTSTDANGNFKFTLGTGIQYARLTVESSLEILLNTIPGVNETSIYVPTSLNVDTSAINAARGATGKITASITPAAADQALTYASSNSNIITVDASGNWQAKATGTATITVTPNANTGLAKTISVTVTANAADAAQTAVNDLFISDNPANHIKDTTTQAKIDAAQAKVDAVTDATKKAELQTYVDKAQTELNARTAEAERVAAATTSVNDLFLSDNPANHIKDTTTQAKIDAAQLKVDAVTNTTKKAELQTHVDKAQTELDAKKTAKASVDALFSDAPTNTKLKPSTTQAMINDASAKVNALPASAEKTAMQADITKANTLFEAITPTTLSDLTTESTTLSGFGEPNSAIVIKNGDTQIASGSVSSDGTYLFNITKLAAGSTITATVTKASNGKTSSASKTVQDTSIVTTKIDAMTVASTTVSGTGEPNATIVIKNGSTQIASGSTAGDGKFLFFVTPQAGGSTITATVTKTSNGKISSASTTVVDDAIAQTTMGALTTDSTSVTGVGEPNSAIVIKNGSTQIASGSTAGDGKYLFYVTPQAAGSTITATVTKASNGKTSSASQVVADSGIAPTKMDALTSNSTTITGTGEPNAAIVIKNGDTQIASGSVAGDGKFLFNITKQAGGSTITATVTKASNGKTSTATQTIPIATTTIGALTTDSILVSGTGERNGTIVIKNGATQIASGSVSSTGTYSLSIAKQAAGATITATVTANGKTSSASTNVVDNSIKATTLNALNTNSTSVSGTGEPNSAVVITKGATILASGTTDGNGKYQIAIAKQLANTTITATVTKASNSKTSSASKTVTAVVLDYSLTGPETYDLGNKSNITGTYGANVTYVRLRVTGASGDVTIKKQVSTTTSSNAYNLGDISTFVDATTQKLEIIAVDAKYNVVNTVVVAINKDTLDNKLTGPANYTIGDKTAVKGEYGTNIAYVRLRVTPAGQTTGTIVRQATRSAGNYDLGDISTLVTDATSTVEILGVDAKYNIVKTLKVTVKAPTVDNKLTGPASYTVGDKTAVTGTTGTGVAFVRLRTGSDVNNMAVVRQTTPSAGTYSLGDISSLVKDTSGVVQIVAIDKGYNIINTITVTVKAAAALDNKLTGPASYTFGDTAAITGTVGTNVSHVRLRVTPEGGTAEIKKNINLLPGATDYNLGNIAGLVKNATDKVEILALDASYQVVNTMDLMN</sequence>
<dbReference type="SMART" id="SM00635">
    <property type="entry name" value="BID_2"/>
    <property type="match status" value="1"/>
</dbReference>
<gene>
    <name evidence="3" type="ORF">HCA69_04365</name>
</gene>
<dbReference type="Gene3D" id="2.60.40.10">
    <property type="entry name" value="Immunoglobulins"/>
    <property type="match status" value="4"/>
</dbReference>
<dbReference type="RefSeq" id="WP_185525596.1">
    <property type="nucleotide sequence ID" value="NZ_JAARWN010000001.1"/>
</dbReference>
<feature type="domain" description="BIG2" evidence="2">
    <location>
        <begin position="251"/>
        <end position="327"/>
    </location>
</feature>
<dbReference type="Pfam" id="PF18449">
    <property type="entry name" value="Endotoxin_C2"/>
    <property type="match status" value="3"/>
</dbReference>
<protein>
    <recommendedName>
        <fullName evidence="2">BIG2 domain-containing protein</fullName>
    </recommendedName>
</protein>
<dbReference type="InterPro" id="IPR054544">
    <property type="entry name" value="Pest_crys_Cry1Aa_dom-IV"/>
</dbReference>
<evidence type="ECO:0000313" key="3">
    <source>
        <dbReference type="EMBL" id="MBC1935588.1"/>
    </source>
</evidence>
<dbReference type="EMBL" id="JAARWN010000001">
    <property type="protein sequence ID" value="MBC1935588.1"/>
    <property type="molecule type" value="Genomic_DNA"/>
</dbReference>
<evidence type="ECO:0000256" key="1">
    <source>
        <dbReference type="SAM" id="SignalP"/>
    </source>
</evidence>
<keyword evidence="1" id="KW-0732">Signal</keyword>
<dbReference type="Pfam" id="PF17936">
    <property type="entry name" value="Big_6"/>
    <property type="match status" value="6"/>
</dbReference>
<dbReference type="InterPro" id="IPR003343">
    <property type="entry name" value="Big_2"/>
</dbReference>
<feature type="chain" id="PRO_5039232512" description="BIG2 domain-containing protein" evidence="1">
    <location>
        <begin position="20"/>
        <end position="1389"/>
    </location>
</feature>
<evidence type="ECO:0000313" key="4">
    <source>
        <dbReference type="Proteomes" id="UP000535908"/>
    </source>
</evidence>
<dbReference type="Proteomes" id="UP000535908">
    <property type="component" value="Unassembled WGS sequence"/>
</dbReference>
<dbReference type="InterPro" id="IPR013783">
    <property type="entry name" value="Ig-like_fold"/>
</dbReference>
<accession>A0A7X1CP38</accession>
<dbReference type="InterPro" id="IPR008964">
    <property type="entry name" value="Invasin/intimin_cell_adhesion"/>
</dbReference>
<reference evidence="3 4" key="1">
    <citation type="submission" date="2020-03" db="EMBL/GenBank/DDBJ databases">
        <title>Soil Listeria distribution.</title>
        <authorList>
            <person name="Liao J."/>
            <person name="Wiedmann M."/>
        </authorList>
    </citation>
    <scope>NUCLEOTIDE SEQUENCE [LARGE SCALE GENOMIC DNA]</scope>
    <source>
        <strain evidence="3 4">FSL L7-0741</strain>
    </source>
</reference>
<organism evidence="3 4">
    <name type="scientific">Listeria grandensis</name>
    <dbReference type="NCBI Taxonomy" id="1494963"/>
    <lineage>
        <taxon>Bacteria</taxon>
        <taxon>Bacillati</taxon>
        <taxon>Bacillota</taxon>
        <taxon>Bacilli</taxon>
        <taxon>Bacillales</taxon>
        <taxon>Listeriaceae</taxon>
        <taxon>Listeria</taxon>
    </lineage>
</organism>
<dbReference type="InterPro" id="IPR041498">
    <property type="entry name" value="Big_6"/>
</dbReference>
<dbReference type="SUPFAM" id="SSF49373">
    <property type="entry name" value="Invasin/intimin cell-adhesion fragments"/>
    <property type="match status" value="1"/>
</dbReference>
<comment type="caution">
    <text evidence="3">The sequence shown here is derived from an EMBL/GenBank/DDBJ whole genome shotgun (WGS) entry which is preliminary data.</text>
</comment>
<dbReference type="Gene3D" id="2.60.40.1080">
    <property type="match status" value="1"/>
</dbReference>
<name>A0A7X1CP38_9LIST</name>